<dbReference type="Pfam" id="PF08315">
    <property type="entry name" value="cwf18"/>
    <property type="match status" value="1"/>
</dbReference>
<dbReference type="GeneID" id="8292206"/>
<evidence type="ECO:0000256" key="1">
    <source>
        <dbReference type="SAM" id="MobiDB-lite"/>
    </source>
</evidence>
<protein>
    <submittedName>
        <fullName evidence="2">KLTH0E12892p</fullName>
    </submittedName>
</protein>
<dbReference type="HOGENOM" id="CLU_1896599_0_0_1"/>
<dbReference type="InParanoid" id="C5DIJ0"/>
<dbReference type="KEGG" id="lth:KLTH0E12892g"/>
<keyword evidence="3" id="KW-1185">Reference proteome</keyword>
<feature type="compositionally biased region" description="Acidic residues" evidence="1">
    <location>
        <begin position="82"/>
        <end position="97"/>
    </location>
</feature>
<evidence type="ECO:0000313" key="2">
    <source>
        <dbReference type="EMBL" id="CAR23601.1"/>
    </source>
</evidence>
<feature type="compositionally biased region" description="Basic and acidic residues" evidence="1">
    <location>
        <begin position="15"/>
        <end position="25"/>
    </location>
</feature>
<dbReference type="OMA" id="VKQDNDM"/>
<feature type="compositionally biased region" description="Basic and acidic residues" evidence="1">
    <location>
        <begin position="34"/>
        <end position="64"/>
    </location>
</feature>
<accession>C5DIJ0</accession>
<dbReference type="AlphaFoldDB" id="C5DIJ0"/>
<organism evidence="2 3">
    <name type="scientific">Lachancea thermotolerans (strain ATCC 56472 / CBS 6340 / NRRL Y-8284)</name>
    <name type="common">Yeast</name>
    <name type="synonym">Kluyveromyces thermotolerans</name>
    <dbReference type="NCBI Taxonomy" id="559295"/>
    <lineage>
        <taxon>Eukaryota</taxon>
        <taxon>Fungi</taxon>
        <taxon>Dikarya</taxon>
        <taxon>Ascomycota</taxon>
        <taxon>Saccharomycotina</taxon>
        <taxon>Saccharomycetes</taxon>
        <taxon>Saccharomycetales</taxon>
        <taxon>Saccharomycetaceae</taxon>
        <taxon>Lachancea</taxon>
    </lineage>
</organism>
<evidence type="ECO:0000313" key="3">
    <source>
        <dbReference type="Proteomes" id="UP000002036"/>
    </source>
</evidence>
<sequence length="142" mass="16147">MSSLQEQIASRKRRLESLKGKHSDSDVQQPHPPNEPHGEEDTPVSKKPKELEEKVIESPVKQDNDMDPPSQNFPDPRSPTDESQEEGVDTDSGTDDEQTSKLTPTSDLKEKLRPQLDELEKRTQEAIKRLVRQRLLTQPDAD</sequence>
<proteinExistence type="predicted"/>
<dbReference type="OrthoDB" id="4036654at2759"/>
<dbReference type="Proteomes" id="UP000002036">
    <property type="component" value="Chromosome E"/>
</dbReference>
<dbReference type="RefSeq" id="XP_002554038.1">
    <property type="nucleotide sequence ID" value="XM_002553992.1"/>
</dbReference>
<name>C5DIJ0_LACTC</name>
<reference evidence="2 3" key="1">
    <citation type="journal article" date="2009" name="Genome Res.">
        <title>Comparative genomics of protoploid Saccharomycetaceae.</title>
        <authorList>
            <consortium name="The Genolevures Consortium"/>
            <person name="Souciet J.-L."/>
            <person name="Dujon B."/>
            <person name="Gaillardin C."/>
            <person name="Johnston M."/>
            <person name="Baret P.V."/>
            <person name="Cliften P."/>
            <person name="Sherman D.J."/>
            <person name="Weissenbach J."/>
            <person name="Westhof E."/>
            <person name="Wincker P."/>
            <person name="Jubin C."/>
            <person name="Poulain J."/>
            <person name="Barbe V."/>
            <person name="Segurens B."/>
            <person name="Artiguenave F."/>
            <person name="Anthouard V."/>
            <person name="Vacherie B."/>
            <person name="Val M.-E."/>
            <person name="Fulton R.S."/>
            <person name="Minx P."/>
            <person name="Wilson R."/>
            <person name="Durrens P."/>
            <person name="Jean G."/>
            <person name="Marck C."/>
            <person name="Martin T."/>
            <person name="Nikolski M."/>
            <person name="Rolland T."/>
            <person name="Seret M.-L."/>
            <person name="Casaregola S."/>
            <person name="Despons L."/>
            <person name="Fairhead C."/>
            <person name="Fischer G."/>
            <person name="Lafontaine I."/>
            <person name="Leh V."/>
            <person name="Lemaire M."/>
            <person name="de Montigny J."/>
            <person name="Neuveglise C."/>
            <person name="Thierry A."/>
            <person name="Blanc-Lenfle I."/>
            <person name="Bleykasten C."/>
            <person name="Diffels J."/>
            <person name="Fritsch E."/>
            <person name="Frangeul L."/>
            <person name="Goeffon A."/>
            <person name="Jauniaux N."/>
            <person name="Kachouri-Lafond R."/>
            <person name="Payen C."/>
            <person name="Potier S."/>
            <person name="Pribylova L."/>
            <person name="Ozanne C."/>
            <person name="Richard G.-F."/>
            <person name="Sacerdot C."/>
            <person name="Straub M.-L."/>
            <person name="Talla E."/>
        </authorList>
    </citation>
    <scope>NUCLEOTIDE SEQUENCE [LARGE SCALE GENOMIC DNA]</scope>
    <source>
        <strain evidence="3">ATCC 56472 / CBS 6340 / NRRL Y-8284</strain>
    </source>
</reference>
<dbReference type="EMBL" id="CU928169">
    <property type="protein sequence ID" value="CAR23601.1"/>
    <property type="molecule type" value="Genomic_DNA"/>
</dbReference>
<dbReference type="InterPro" id="IPR013169">
    <property type="entry name" value="mRNA_splic_Cwf18-like"/>
</dbReference>
<gene>
    <name evidence="2" type="ordered locus">KLTH0E12892g</name>
</gene>
<feature type="region of interest" description="Disordered" evidence="1">
    <location>
        <begin position="1"/>
        <end position="115"/>
    </location>
</feature>